<feature type="region of interest" description="Disordered" evidence="1">
    <location>
        <begin position="1"/>
        <end position="27"/>
    </location>
</feature>
<reference evidence="2 3" key="1">
    <citation type="submission" date="2012-06" db="EMBL/GenBank/DDBJ databases">
        <authorList>
            <person name="Smith M.C.M."/>
            <person name="Hendrix R."/>
            <person name="Hatfull G.F."/>
        </authorList>
    </citation>
    <scope>NUCLEOTIDE SEQUENCE [LARGE SCALE GENOMIC DNA]</scope>
</reference>
<evidence type="ECO:0000313" key="2">
    <source>
        <dbReference type="EMBL" id="AFU62114.1"/>
    </source>
</evidence>
<dbReference type="GeneID" id="13996968"/>
<sequence>MTAETPGRESSGGVAPGLTMADERSPQ</sequence>
<accession>K4IBC6</accession>
<dbReference type="Proteomes" id="UP000008041">
    <property type="component" value="Segment"/>
</dbReference>
<name>K4IBC6_9CAUD</name>
<evidence type="ECO:0000313" key="3">
    <source>
        <dbReference type="Proteomes" id="UP000008041"/>
    </source>
</evidence>
<gene>
    <name evidence="2" type="ORF">R4_60.1</name>
</gene>
<dbReference type="KEGG" id="vg:13996968"/>
<dbReference type="EMBL" id="JX182370">
    <property type="protein sequence ID" value="AFU62114.1"/>
    <property type="molecule type" value="Genomic_DNA"/>
</dbReference>
<protein>
    <submittedName>
        <fullName evidence="2">Uncharacterized protein</fullName>
    </submittedName>
</protein>
<dbReference type="RefSeq" id="YP_006990175.1">
    <property type="nucleotide sequence ID" value="NC_019414.1"/>
</dbReference>
<proteinExistence type="predicted"/>
<keyword evidence="3" id="KW-1185">Reference proteome</keyword>
<evidence type="ECO:0000256" key="1">
    <source>
        <dbReference type="SAM" id="MobiDB-lite"/>
    </source>
</evidence>
<organism evidence="2 3">
    <name type="scientific">Streptomyces phage R4</name>
    <dbReference type="NCBI Taxonomy" id="10732"/>
    <lineage>
        <taxon>Viruses</taxon>
        <taxon>Duplodnaviria</taxon>
        <taxon>Heunggongvirae</taxon>
        <taxon>Uroviricota</taxon>
        <taxon>Caudoviricetes</taxon>
        <taxon>Arquatrovirinae</taxon>
        <taxon>Arequatrovirus</taxon>
        <taxon>Arequatrovirus R4</taxon>
    </lineage>
</organism>